<protein>
    <submittedName>
        <fullName evidence="2">Uncharacterized protein</fullName>
    </submittedName>
</protein>
<dbReference type="Proteomes" id="UP000095283">
    <property type="component" value="Unplaced"/>
</dbReference>
<dbReference type="WBParaSite" id="Hba_10800">
    <property type="protein sequence ID" value="Hba_10800"/>
    <property type="gene ID" value="Hba_10800"/>
</dbReference>
<evidence type="ECO:0000313" key="2">
    <source>
        <dbReference type="WBParaSite" id="Hba_10800"/>
    </source>
</evidence>
<keyword evidence="1" id="KW-1185">Reference proteome</keyword>
<reference evidence="2" key="1">
    <citation type="submission" date="2016-11" db="UniProtKB">
        <authorList>
            <consortium name="WormBaseParasite"/>
        </authorList>
    </citation>
    <scope>IDENTIFICATION</scope>
</reference>
<sequence length="22" mass="2806">MFSKYTFTYRTFMLNINEENKK</sequence>
<dbReference type="AlphaFoldDB" id="A0A1I7X083"/>
<evidence type="ECO:0000313" key="1">
    <source>
        <dbReference type="Proteomes" id="UP000095283"/>
    </source>
</evidence>
<organism evidence="1 2">
    <name type="scientific">Heterorhabditis bacteriophora</name>
    <name type="common">Entomopathogenic nematode worm</name>
    <dbReference type="NCBI Taxonomy" id="37862"/>
    <lineage>
        <taxon>Eukaryota</taxon>
        <taxon>Metazoa</taxon>
        <taxon>Ecdysozoa</taxon>
        <taxon>Nematoda</taxon>
        <taxon>Chromadorea</taxon>
        <taxon>Rhabditida</taxon>
        <taxon>Rhabditina</taxon>
        <taxon>Rhabditomorpha</taxon>
        <taxon>Strongyloidea</taxon>
        <taxon>Heterorhabditidae</taxon>
        <taxon>Heterorhabditis</taxon>
    </lineage>
</organism>
<accession>A0A1I7X083</accession>
<name>A0A1I7X083_HETBA</name>
<proteinExistence type="predicted"/>